<feature type="transmembrane region" description="Helical" evidence="1">
    <location>
        <begin position="32"/>
        <end position="55"/>
    </location>
</feature>
<evidence type="ECO:0000256" key="1">
    <source>
        <dbReference type="SAM" id="Phobius"/>
    </source>
</evidence>
<dbReference type="InterPro" id="IPR049326">
    <property type="entry name" value="Rhodopsin_dom_fungi"/>
</dbReference>
<keyword evidence="1" id="KW-0472">Membrane</keyword>
<evidence type="ECO:0000259" key="2">
    <source>
        <dbReference type="Pfam" id="PF20684"/>
    </source>
</evidence>
<evidence type="ECO:0000313" key="4">
    <source>
        <dbReference type="Proteomes" id="UP000304951"/>
    </source>
</evidence>
<gene>
    <name evidence="3" type="ORF">D6D28_02001</name>
</gene>
<keyword evidence="1" id="KW-1133">Transmembrane helix</keyword>
<proteinExistence type="predicted"/>
<keyword evidence="1" id="KW-0812">Transmembrane</keyword>
<reference evidence="3 4" key="1">
    <citation type="submission" date="2018-10" db="EMBL/GenBank/DDBJ databases">
        <title>Fifty Aureobasidium pullulans genomes reveal a recombining polyextremotolerant generalist.</title>
        <authorList>
            <person name="Gostincar C."/>
            <person name="Turk M."/>
            <person name="Zajc J."/>
            <person name="Gunde-Cimerman N."/>
        </authorList>
    </citation>
    <scope>NUCLEOTIDE SEQUENCE [LARGE SCALE GENOMIC DNA]</scope>
    <source>
        <strain evidence="3 4">EXF-11900</strain>
    </source>
</reference>
<evidence type="ECO:0000313" key="3">
    <source>
        <dbReference type="EMBL" id="THV75238.1"/>
    </source>
</evidence>
<dbReference type="AlphaFoldDB" id="A0A4S8SVJ7"/>
<dbReference type="Pfam" id="PF20684">
    <property type="entry name" value="Fung_rhodopsin"/>
    <property type="match status" value="1"/>
</dbReference>
<dbReference type="PANTHER" id="PTHR39614:SF2">
    <property type="entry name" value="INTEGRAL MEMBRANE PROTEIN"/>
    <property type="match status" value="1"/>
</dbReference>
<dbReference type="Proteomes" id="UP000304951">
    <property type="component" value="Unassembled WGS sequence"/>
</dbReference>
<comment type="caution">
    <text evidence="3">The sequence shown here is derived from an EMBL/GenBank/DDBJ whole genome shotgun (WGS) entry which is preliminary data.</text>
</comment>
<sequence length="232" mass="25113">MVHFATSYACLTAGLGKPYDMIKNNIGQLSSTAVASAVTFILALYIAKIAALVFLMRIQSKTRNPRLYVVLIALYTILGIASAIVVSTGCPSSSGYYWNIAGNIDSCPGEEARWQVMTALDVISEVILLVLPVHLVWSLQMPQKRKLMIVVTFWTRLPTIPLSIIRQTYTSHLASSSSPQPVDISLASTLVTILMAIELTYALISCTLTTSKNFTDGFSTGFGMGHMPGAAE</sequence>
<dbReference type="PANTHER" id="PTHR39614">
    <property type="entry name" value="INTEGRAL MEMBRANE PROTEIN"/>
    <property type="match status" value="1"/>
</dbReference>
<dbReference type="EMBL" id="QZAF01000043">
    <property type="protein sequence ID" value="THV75238.1"/>
    <property type="molecule type" value="Genomic_DNA"/>
</dbReference>
<feature type="transmembrane region" description="Helical" evidence="1">
    <location>
        <begin position="147"/>
        <end position="164"/>
    </location>
</feature>
<feature type="transmembrane region" description="Helical" evidence="1">
    <location>
        <begin position="114"/>
        <end position="135"/>
    </location>
</feature>
<feature type="domain" description="Rhodopsin" evidence="2">
    <location>
        <begin position="9"/>
        <end position="213"/>
    </location>
</feature>
<name>A0A4S8SVJ7_AURPU</name>
<feature type="transmembrane region" description="Helical" evidence="1">
    <location>
        <begin position="67"/>
        <end position="86"/>
    </location>
</feature>
<organism evidence="3 4">
    <name type="scientific">Aureobasidium pullulans</name>
    <name type="common">Black yeast</name>
    <name type="synonym">Pullularia pullulans</name>
    <dbReference type="NCBI Taxonomy" id="5580"/>
    <lineage>
        <taxon>Eukaryota</taxon>
        <taxon>Fungi</taxon>
        <taxon>Dikarya</taxon>
        <taxon>Ascomycota</taxon>
        <taxon>Pezizomycotina</taxon>
        <taxon>Dothideomycetes</taxon>
        <taxon>Dothideomycetidae</taxon>
        <taxon>Dothideales</taxon>
        <taxon>Saccotheciaceae</taxon>
        <taxon>Aureobasidium</taxon>
    </lineage>
</organism>
<protein>
    <recommendedName>
        <fullName evidence="2">Rhodopsin domain-containing protein</fullName>
    </recommendedName>
</protein>
<feature type="transmembrane region" description="Helical" evidence="1">
    <location>
        <begin position="184"/>
        <end position="204"/>
    </location>
</feature>
<accession>A0A4S8SVJ7</accession>